<dbReference type="Proteomes" id="UP000252586">
    <property type="component" value="Unassembled WGS sequence"/>
</dbReference>
<dbReference type="STRING" id="1210090.GCA_001613185_04813"/>
<gene>
    <name evidence="1" type="ORF">DFR74_12127</name>
</gene>
<organism evidence="1 2">
    <name type="scientific">Nocardia puris</name>
    <dbReference type="NCBI Taxonomy" id="208602"/>
    <lineage>
        <taxon>Bacteria</taxon>
        <taxon>Bacillati</taxon>
        <taxon>Actinomycetota</taxon>
        <taxon>Actinomycetes</taxon>
        <taxon>Mycobacteriales</taxon>
        <taxon>Nocardiaceae</taxon>
        <taxon>Nocardia</taxon>
    </lineage>
</organism>
<keyword evidence="2" id="KW-1185">Reference proteome</keyword>
<comment type="caution">
    <text evidence="1">The sequence shown here is derived from an EMBL/GenBank/DDBJ whole genome shotgun (WGS) entry which is preliminary data.</text>
</comment>
<name>A0A366CYN9_9NOCA</name>
<accession>A0A366CYN9</accession>
<evidence type="ECO:0000313" key="1">
    <source>
        <dbReference type="EMBL" id="RBO82937.1"/>
    </source>
</evidence>
<protein>
    <submittedName>
        <fullName evidence="1">Uncharacterized protein</fullName>
    </submittedName>
</protein>
<sequence>MSLLTYRPGRPAPIGADHYVVVLEAGPRTVLLHDPQGHPFATIPAEDFLTAWRADDIAYSPPLSSCAPRSSASATCRSTPR</sequence>
<dbReference type="EMBL" id="QNRE01000021">
    <property type="protein sequence ID" value="RBO82937.1"/>
    <property type="molecule type" value="Genomic_DNA"/>
</dbReference>
<dbReference type="RefSeq" id="WP_198161814.1">
    <property type="nucleotide sequence ID" value="NZ_CP107943.1"/>
</dbReference>
<proteinExistence type="predicted"/>
<evidence type="ECO:0000313" key="2">
    <source>
        <dbReference type="Proteomes" id="UP000252586"/>
    </source>
</evidence>
<dbReference type="AlphaFoldDB" id="A0A366CYN9"/>
<reference evidence="1 2" key="1">
    <citation type="submission" date="2018-06" db="EMBL/GenBank/DDBJ databases">
        <title>Genomic Encyclopedia of Type Strains, Phase IV (KMG-IV): sequencing the most valuable type-strain genomes for metagenomic binning, comparative biology and taxonomic classification.</title>
        <authorList>
            <person name="Goeker M."/>
        </authorList>
    </citation>
    <scope>NUCLEOTIDE SEQUENCE [LARGE SCALE GENOMIC DNA]</scope>
    <source>
        <strain evidence="1 2">DSM 44599</strain>
    </source>
</reference>